<name>A0A5M8FQR3_9GAMM</name>
<evidence type="ECO:0000259" key="1">
    <source>
        <dbReference type="Pfam" id="PF00561"/>
    </source>
</evidence>
<dbReference type="InterPro" id="IPR029058">
    <property type="entry name" value="AB_hydrolase_fold"/>
</dbReference>
<evidence type="ECO:0000313" key="3">
    <source>
        <dbReference type="Proteomes" id="UP000322981"/>
    </source>
</evidence>
<dbReference type="OrthoDB" id="9779853at2"/>
<dbReference type="PRINTS" id="PR00111">
    <property type="entry name" value="ABHYDROLASE"/>
</dbReference>
<organism evidence="2 3">
    <name type="scientific">Thiohalocapsa marina</name>
    <dbReference type="NCBI Taxonomy" id="424902"/>
    <lineage>
        <taxon>Bacteria</taxon>
        <taxon>Pseudomonadati</taxon>
        <taxon>Pseudomonadota</taxon>
        <taxon>Gammaproteobacteria</taxon>
        <taxon>Chromatiales</taxon>
        <taxon>Chromatiaceae</taxon>
        <taxon>Thiohalocapsa</taxon>
    </lineage>
</organism>
<accession>A0A5M8FQR3</accession>
<sequence>MDSTDAPTQQLRFLTLADGRRLAFSEFGAPDGQAVLYCHGFPSSRHEARLLHDQALRAGARIIAADRPGYGRSDPQPGRCILDWADDLTRLADHLQLDRFALLGVSGGGPYALAGAARAPTRIAACALVCPLGPIYIDSVLSQMNWAVRTNLMIGRQPHWLGDLLFGMPTTIMLHHWPHLVEDVRSIAAPPADRVCLAEGNNAEILNQTIADAMAHGARGAREDLVLYAHDWQIPFSDISLPIHIWHGSADGTVPVEHARWYAEHLSGARLTELPDEGHYSVPLGHGATILKDLLADPLAVG</sequence>
<dbReference type="PANTHER" id="PTHR45763">
    <property type="entry name" value="HYDROLASE, ALPHA/BETA FOLD FAMILY PROTEIN, EXPRESSED-RELATED"/>
    <property type="match status" value="1"/>
</dbReference>
<dbReference type="Pfam" id="PF00561">
    <property type="entry name" value="Abhydrolase_1"/>
    <property type="match status" value="1"/>
</dbReference>
<dbReference type="Gene3D" id="3.40.50.1820">
    <property type="entry name" value="alpha/beta hydrolase"/>
    <property type="match status" value="1"/>
</dbReference>
<dbReference type="GO" id="GO:0016787">
    <property type="term" value="F:hydrolase activity"/>
    <property type="evidence" value="ECO:0007669"/>
    <property type="project" value="UniProtKB-KW"/>
</dbReference>
<dbReference type="AlphaFoldDB" id="A0A5M8FQR3"/>
<gene>
    <name evidence="2" type="ORF">F2Q65_05245</name>
</gene>
<dbReference type="EMBL" id="VWXX01000005">
    <property type="protein sequence ID" value="KAA6186216.1"/>
    <property type="molecule type" value="Genomic_DNA"/>
</dbReference>
<comment type="caution">
    <text evidence="2">The sequence shown here is derived from an EMBL/GenBank/DDBJ whole genome shotgun (WGS) entry which is preliminary data.</text>
</comment>
<reference evidence="2 3" key="1">
    <citation type="submission" date="2019-09" db="EMBL/GenBank/DDBJ databases">
        <title>Whole-genome sequence of the purple sulfur bacterium Thiohalocapsa marina DSM 19078.</title>
        <authorList>
            <person name="Kyndt J.A."/>
            <person name="Meyer T.E."/>
        </authorList>
    </citation>
    <scope>NUCLEOTIDE SEQUENCE [LARGE SCALE GENOMIC DNA]</scope>
    <source>
        <strain evidence="2 3">DSM 19078</strain>
    </source>
</reference>
<protein>
    <submittedName>
        <fullName evidence="2">Alpha/beta hydrolase</fullName>
    </submittedName>
</protein>
<proteinExistence type="predicted"/>
<dbReference type="PANTHER" id="PTHR45763:SF46">
    <property type="entry name" value="AB HYDROLASE-1 DOMAIN-CONTAINING PROTEIN"/>
    <property type="match status" value="1"/>
</dbReference>
<dbReference type="RefSeq" id="WP_150091146.1">
    <property type="nucleotide sequence ID" value="NZ_JBFUOH010000031.1"/>
</dbReference>
<dbReference type="InterPro" id="IPR000073">
    <property type="entry name" value="AB_hydrolase_1"/>
</dbReference>
<feature type="domain" description="AB hydrolase-1" evidence="1">
    <location>
        <begin position="34"/>
        <end position="281"/>
    </location>
</feature>
<evidence type="ECO:0000313" key="2">
    <source>
        <dbReference type="EMBL" id="KAA6186216.1"/>
    </source>
</evidence>
<dbReference type="SUPFAM" id="SSF53474">
    <property type="entry name" value="alpha/beta-Hydrolases"/>
    <property type="match status" value="1"/>
</dbReference>
<dbReference type="Proteomes" id="UP000322981">
    <property type="component" value="Unassembled WGS sequence"/>
</dbReference>
<keyword evidence="3" id="KW-1185">Reference proteome</keyword>
<keyword evidence="2" id="KW-0378">Hydrolase</keyword>